<dbReference type="GO" id="GO:0030964">
    <property type="term" value="C:NADH dehydrogenase complex"/>
    <property type="evidence" value="ECO:0007669"/>
    <property type="project" value="TreeGrafter"/>
</dbReference>
<name>A0A068PBZ5_9EUKA</name>
<geneLocation type="mitochondrion" evidence="13"/>
<evidence type="ECO:0000256" key="2">
    <source>
        <dbReference type="ARBA" id="ARBA00008472"/>
    </source>
</evidence>
<dbReference type="FunFam" id="1.20.58.1610:FF:000004">
    <property type="entry name" value="NADH-quinone oxidoreductase subunit A"/>
    <property type="match status" value="1"/>
</dbReference>
<dbReference type="InterPro" id="IPR023043">
    <property type="entry name" value="NAD(P)H_OxRDtase_bac/plastid"/>
</dbReference>
<keyword evidence="12 13" id="KW-0496">Mitochondrion</keyword>
<comment type="catalytic activity">
    <reaction evidence="11 12">
        <text>a ubiquinone + NADH + 5 H(+)(in) = a ubiquinol + NAD(+) + 4 H(+)(out)</text>
        <dbReference type="Rhea" id="RHEA:29091"/>
        <dbReference type="Rhea" id="RHEA-COMP:9565"/>
        <dbReference type="Rhea" id="RHEA-COMP:9566"/>
        <dbReference type="ChEBI" id="CHEBI:15378"/>
        <dbReference type="ChEBI" id="CHEBI:16389"/>
        <dbReference type="ChEBI" id="CHEBI:17976"/>
        <dbReference type="ChEBI" id="CHEBI:57540"/>
        <dbReference type="ChEBI" id="CHEBI:57945"/>
        <dbReference type="EC" id="7.1.1.2"/>
    </reaction>
</comment>
<keyword evidence="6 12" id="KW-1278">Translocase</keyword>
<evidence type="ECO:0000256" key="4">
    <source>
        <dbReference type="ARBA" id="ARBA00022448"/>
    </source>
</evidence>
<dbReference type="GO" id="GO:0008137">
    <property type="term" value="F:NADH dehydrogenase (ubiquinone) activity"/>
    <property type="evidence" value="ECO:0007669"/>
    <property type="project" value="UniProtKB-UniRule"/>
</dbReference>
<comment type="function">
    <text evidence="12">Core subunit of the mitochondrial membrane respiratory chain NADH dehydrogenase (Complex I) which catalyzes electron transfer from NADH through the respiratory chain, using ubiquinone as an electron acceptor. Essential for the catalytic activity of complex I.</text>
</comment>
<protein>
    <recommendedName>
        <fullName evidence="3 12">NADH-ubiquinone oxidoreductase chain 3</fullName>
        <ecNumber evidence="12">7.1.1.2</ecNumber>
    </recommendedName>
</protein>
<dbReference type="AlphaFoldDB" id="A0A068PBZ5"/>
<evidence type="ECO:0000256" key="12">
    <source>
        <dbReference type="RuleBase" id="RU003640"/>
    </source>
</evidence>
<dbReference type="PANTHER" id="PTHR11058">
    <property type="entry name" value="NADH-UBIQUINONE OXIDOREDUCTASE CHAIN 3"/>
    <property type="match status" value="1"/>
</dbReference>
<feature type="transmembrane region" description="Helical" evidence="12">
    <location>
        <begin position="6"/>
        <end position="30"/>
    </location>
</feature>
<evidence type="ECO:0000256" key="8">
    <source>
        <dbReference type="ARBA" id="ARBA00023027"/>
    </source>
</evidence>
<evidence type="ECO:0000256" key="1">
    <source>
        <dbReference type="ARBA" id="ARBA00004141"/>
    </source>
</evidence>
<keyword evidence="7 12" id="KW-1133">Transmembrane helix</keyword>
<sequence length="121" mass="14076">MFLTNYFSIFIFTCVSVILACIIFFLSFFLSSKLDDSDSEKLTAYECGFNPFSDSRSEFDIKFYIVAILFLIFDLEISFLFPFATCLDVIPFAGVEFMLIFLFILTIGFLFEWKKGALDWD</sequence>
<evidence type="ECO:0000256" key="11">
    <source>
        <dbReference type="ARBA" id="ARBA00049551"/>
    </source>
</evidence>
<evidence type="ECO:0000256" key="7">
    <source>
        <dbReference type="ARBA" id="ARBA00022989"/>
    </source>
</evidence>
<evidence type="ECO:0000256" key="3">
    <source>
        <dbReference type="ARBA" id="ARBA00021007"/>
    </source>
</evidence>
<dbReference type="PANTHER" id="PTHR11058:SF9">
    <property type="entry name" value="NADH-UBIQUINONE OXIDOREDUCTASE CHAIN 3"/>
    <property type="match status" value="1"/>
</dbReference>
<accession>A0A068PBZ5</accession>
<evidence type="ECO:0000256" key="9">
    <source>
        <dbReference type="ARBA" id="ARBA00023075"/>
    </source>
</evidence>
<feature type="transmembrane region" description="Helical" evidence="12">
    <location>
        <begin position="89"/>
        <end position="111"/>
    </location>
</feature>
<organism evidence="13">
    <name type="scientific">Chrysochromulina sp. NIES-1333</name>
    <dbReference type="NCBI Taxonomy" id="407208"/>
    <lineage>
        <taxon>Eukaryota</taxon>
        <taxon>Haptista</taxon>
        <taxon>Haptophyta</taxon>
        <taxon>Prymnesiophyceae</taxon>
        <taxon>Prymnesiales</taxon>
        <taxon>Chrysochromulinaceae</taxon>
        <taxon>Chrysochromulina</taxon>
    </lineage>
</organism>
<comment type="similarity">
    <text evidence="2 12">Belongs to the complex I subunit 3 family.</text>
</comment>
<keyword evidence="12" id="KW-0249">Electron transport</keyword>
<reference evidence="13" key="1">
    <citation type="journal article" date="2014" name="Mob. Genet. Elements">
        <title>An intronic open reading frame was released from one of group II introns in the mitochondrial genome of the haptophyte Chrysochromulina sp. NIES-1333.</title>
        <authorList>
            <person name="Nishimura Y."/>
            <person name="Kamikawa R."/>
            <person name="Hashimoto T."/>
            <person name="Inagaki Y."/>
        </authorList>
    </citation>
    <scope>NUCLEOTIDE SEQUENCE</scope>
    <source>
        <strain evidence="13">NIES-1333</strain>
    </source>
</reference>
<feature type="transmembrane region" description="Helical" evidence="12">
    <location>
        <begin position="63"/>
        <end position="83"/>
    </location>
</feature>
<dbReference type="InterPro" id="IPR000440">
    <property type="entry name" value="NADH_UbQ/plastoQ_OxRdtase_su3"/>
</dbReference>
<dbReference type="HAMAP" id="MF_01394">
    <property type="entry name" value="NDH1_NuoA"/>
    <property type="match status" value="1"/>
</dbReference>
<evidence type="ECO:0000256" key="6">
    <source>
        <dbReference type="ARBA" id="ARBA00022967"/>
    </source>
</evidence>
<gene>
    <name evidence="13" type="primary">nad3</name>
</gene>
<keyword evidence="10 12" id="KW-0472">Membrane</keyword>
<evidence type="ECO:0000256" key="5">
    <source>
        <dbReference type="ARBA" id="ARBA00022692"/>
    </source>
</evidence>
<dbReference type="EC" id="7.1.1.2" evidence="12"/>
<dbReference type="GO" id="GO:0016651">
    <property type="term" value="F:oxidoreductase activity, acting on NAD(P)H"/>
    <property type="evidence" value="ECO:0007669"/>
    <property type="project" value="InterPro"/>
</dbReference>
<dbReference type="EMBL" id="AB930144">
    <property type="protein sequence ID" value="BAP05426.1"/>
    <property type="molecule type" value="Genomic_DNA"/>
</dbReference>
<dbReference type="Gene3D" id="1.20.58.1610">
    <property type="entry name" value="NADH:ubiquinone/plastoquinone oxidoreductase, chain 3"/>
    <property type="match status" value="1"/>
</dbReference>
<keyword evidence="9 12" id="KW-0830">Ubiquinone</keyword>
<keyword evidence="8 12" id="KW-0520">NAD</keyword>
<comment type="subcellular location">
    <subcellularLocation>
        <location evidence="1">Membrane</location>
        <topology evidence="1">Multi-pass membrane protein</topology>
    </subcellularLocation>
    <subcellularLocation>
        <location evidence="12">Mitochondrion membrane</location>
        <topology evidence="12">Multi-pass membrane protein</topology>
    </subcellularLocation>
</comment>
<evidence type="ECO:0000256" key="10">
    <source>
        <dbReference type="ARBA" id="ARBA00023136"/>
    </source>
</evidence>
<evidence type="ECO:0000313" key="13">
    <source>
        <dbReference type="EMBL" id="BAP05426.1"/>
    </source>
</evidence>
<keyword evidence="12" id="KW-0679">Respiratory chain</keyword>
<dbReference type="Pfam" id="PF00507">
    <property type="entry name" value="Oxidored_q4"/>
    <property type="match status" value="1"/>
</dbReference>
<dbReference type="GO" id="GO:0031966">
    <property type="term" value="C:mitochondrial membrane"/>
    <property type="evidence" value="ECO:0007669"/>
    <property type="project" value="UniProtKB-SubCell"/>
</dbReference>
<keyword evidence="4 12" id="KW-0813">Transport</keyword>
<proteinExistence type="inferred from homology"/>
<keyword evidence="5 12" id="KW-0812">Transmembrane</keyword>
<dbReference type="InterPro" id="IPR038430">
    <property type="entry name" value="NDAH_ubi_oxred_su3_sf"/>
</dbReference>